<keyword evidence="2" id="KW-1185">Reference proteome</keyword>
<proteinExistence type="predicted"/>
<comment type="caution">
    <text evidence="1">The sequence shown here is derived from an EMBL/GenBank/DDBJ whole genome shotgun (WGS) entry which is preliminary data.</text>
</comment>
<evidence type="ECO:0000313" key="1">
    <source>
        <dbReference type="EMBL" id="KAJ7519010.1"/>
    </source>
</evidence>
<evidence type="ECO:0000313" key="2">
    <source>
        <dbReference type="Proteomes" id="UP001162992"/>
    </source>
</evidence>
<accession>A0ACC2ANA0</accession>
<reference evidence="2" key="1">
    <citation type="journal article" date="2024" name="Proc. Natl. Acad. Sci. U.S.A.">
        <title>Extraordinary preservation of gene collinearity over three hundred million years revealed in homosporous lycophytes.</title>
        <authorList>
            <person name="Li C."/>
            <person name="Wickell D."/>
            <person name="Kuo L.Y."/>
            <person name="Chen X."/>
            <person name="Nie B."/>
            <person name="Liao X."/>
            <person name="Peng D."/>
            <person name="Ji J."/>
            <person name="Jenkins J."/>
            <person name="Williams M."/>
            <person name="Shu S."/>
            <person name="Plott C."/>
            <person name="Barry K."/>
            <person name="Rajasekar S."/>
            <person name="Grimwood J."/>
            <person name="Han X."/>
            <person name="Sun S."/>
            <person name="Hou Z."/>
            <person name="He W."/>
            <person name="Dai G."/>
            <person name="Sun C."/>
            <person name="Schmutz J."/>
            <person name="Leebens-Mack J.H."/>
            <person name="Li F.W."/>
            <person name="Wang L."/>
        </authorList>
    </citation>
    <scope>NUCLEOTIDE SEQUENCE [LARGE SCALE GENOMIC DNA]</scope>
    <source>
        <strain evidence="2">cv. PW_Plant_1</strain>
    </source>
</reference>
<gene>
    <name evidence="1" type="ORF">O6H91_20G019100</name>
</gene>
<protein>
    <submittedName>
        <fullName evidence="1">Uncharacterized protein</fullName>
    </submittedName>
</protein>
<name>A0ACC2ANA0_DIPCM</name>
<dbReference type="EMBL" id="CM055111">
    <property type="protein sequence ID" value="KAJ7519010.1"/>
    <property type="molecule type" value="Genomic_DNA"/>
</dbReference>
<sequence>MHWNFEVMNYQQVQQRPLAANGVNRRRPDRDAGIRVDSNFRSDAHTWRSSPHIRHSTDTTVAGSHGHVDHSNTNSSIPSGSGRHPIEKDDAGFASRNRGTTERPLHDRLLFLTMCLIGQPVEVQVKNGSIYSGIFHTANAEKGFGVVLKMARLIKDGSAKVGKSDSVKEAARRAPVKTLIIYEKDFVQIIAKDVSLTADSYSNGRTRENRTEIMTDSVLSQGRPRDVERELKPWKPDGEVPRSLGLESTFQSTWNRNWDQFETNKTLFGVESTFDEELYTTKLERGPQTREREREAWRIAREIEGQSTRNVHLAEERGIQLASQLGDLDEESKFSAVSRLEVTDDAGEEEEYNNVDGYNEETFGNLYVNGVVDLASPSDSSASTHSAGESEGKAVRLALSDNMQVLSPSDSPVGESPLSSPLVAEAANIEALNLNATCSQVSEDVYREFQEFKSQETAKKSKKQREDQVDELKSFSMKDFDPHLPRAAGDGGRPLSMPESGADSVVSSEIKPKSVTPVSVAFTLAAAAVSSAPVSLNPANLITPSSHAVVSPAVSTRIQSDEISNNTCTTSELPVDSGGLSDAGSEAILAPVLTEPFVKSSAATGPTPPSTVNQSPEGISVPSISNSIPISSGSATLASQPHGLSMSSAPATNVKKSSLNPNAKEFKLNPYAKAFSPSLTAARPPSPVHQGAVYMAANLHPVSPVPLGMSQIVQQPVQPAQFNQYNSSMAVAAASVVSAAPYMQPPGAFVPGVAGAGGPPVLSGQATMKMPPQSQQQVATPYAQQQAIRYLPQAPPMQPSPGYPHPSGQLYPQQLMYGQHGPVLYIQQFPQGIMQGQPLPLPQQGPLPPQPASQQAKYRGGGIEAVHFNVAPTYLTGQHQHFQQSQVAHLHNPIQTSPSGLVPGTVAGTHPSHGIVTVPGTTNQDTYSIVGGNGMRLQGKSPSANFQLQY</sequence>
<dbReference type="Proteomes" id="UP001162992">
    <property type="component" value="Chromosome 20"/>
</dbReference>
<organism evidence="1 2">
    <name type="scientific">Diphasiastrum complanatum</name>
    <name type="common">Issler's clubmoss</name>
    <name type="synonym">Lycopodium complanatum</name>
    <dbReference type="NCBI Taxonomy" id="34168"/>
    <lineage>
        <taxon>Eukaryota</taxon>
        <taxon>Viridiplantae</taxon>
        <taxon>Streptophyta</taxon>
        <taxon>Embryophyta</taxon>
        <taxon>Tracheophyta</taxon>
        <taxon>Lycopodiopsida</taxon>
        <taxon>Lycopodiales</taxon>
        <taxon>Lycopodiaceae</taxon>
        <taxon>Lycopodioideae</taxon>
        <taxon>Diphasiastrum</taxon>
    </lineage>
</organism>